<dbReference type="PRINTS" id="PR00792">
    <property type="entry name" value="PEPSIN"/>
</dbReference>
<dbReference type="InterPro" id="IPR001461">
    <property type="entry name" value="Aspartic_peptidase_A1"/>
</dbReference>
<accession>A0AAD4L9Z4</accession>
<keyword evidence="5" id="KW-1185">Reference proteome</keyword>
<proteinExistence type="inferred from homology"/>
<feature type="domain" description="Peptidase A1" evidence="3">
    <location>
        <begin position="125"/>
        <end position="401"/>
    </location>
</feature>
<keyword evidence="4" id="KW-0378">Hydrolase</keyword>
<dbReference type="CDD" id="cd05471">
    <property type="entry name" value="pepsin_like"/>
    <property type="match status" value="1"/>
</dbReference>
<dbReference type="PROSITE" id="PS51767">
    <property type="entry name" value="PEPTIDASE_A1"/>
    <property type="match status" value="1"/>
</dbReference>
<dbReference type="InterPro" id="IPR033121">
    <property type="entry name" value="PEPTIDASE_A1"/>
</dbReference>
<evidence type="ECO:0000313" key="4">
    <source>
        <dbReference type="EMBL" id="KAH8986125.1"/>
    </source>
</evidence>
<evidence type="ECO:0000259" key="3">
    <source>
        <dbReference type="PROSITE" id="PS51767"/>
    </source>
</evidence>
<protein>
    <submittedName>
        <fullName evidence="4">Acid protease</fullName>
    </submittedName>
</protein>
<evidence type="ECO:0000256" key="1">
    <source>
        <dbReference type="ARBA" id="ARBA00007447"/>
    </source>
</evidence>
<reference evidence="4" key="1">
    <citation type="submission" date="2022-01" db="EMBL/GenBank/DDBJ databases">
        <title>Comparative genomics reveals a dynamic genome evolution in the ectomycorrhizal milk-cap (Lactarius) mushrooms.</title>
        <authorList>
            <consortium name="DOE Joint Genome Institute"/>
            <person name="Lebreton A."/>
            <person name="Tang N."/>
            <person name="Kuo A."/>
            <person name="LaButti K."/>
            <person name="Drula E."/>
            <person name="Barry K."/>
            <person name="Clum A."/>
            <person name="Lipzen A."/>
            <person name="Mousain D."/>
            <person name="Ng V."/>
            <person name="Wang R."/>
            <person name="Wang X."/>
            <person name="Dai Y."/>
            <person name="Henrissat B."/>
            <person name="Grigoriev I.V."/>
            <person name="Guerin-Laguette A."/>
            <person name="Yu F."/>
            <person name="Martin F.M."/>
        </authorList>
    </citation>
    <scope>NUCLEOTIDE SEQUENCE</scope>
    <source>
        <strain evidence="4">QP</strain>
    </source>
</reference>
<sequence>MGILCRLRQMYFSPALVLAALPFLVAAAPFEGRSRVGVTIPIAKRSGFRNADGVVDIAKLQVSRQHTLAKIQRGFEAFEKNTGVVHPSASQLKRSTKRGNGDPLHRRQCPALVRFYHCRYSRSDLHRWAAVSTLANNLICSFPARIVTRLALGTRCTDPSSSSASSDVGQTFELQYGDGSTVSGEQYTDTVTLAGFEATGQRLGAATTYSSGFQADQFPADGLLGMGYESLSSYGPRSRVPEPCSELYIGGTNQNHFTGSFTYMPVTTQGYWQGAFDGISVNGKTVVSGQGAIIDTGTTQVVGDTQSVQAIYAQIPGSKDIGSGTWTIPCNFNTPVSITFSGKVFKISASTFNLGPESSSSSTCIGGFGALDGLGFWIVGDMFLQNVYTTFDLGNNRVGFASLA</sequence>
<comment type="similarity">
    <text evidence="1">Belongs to the peptidase A1 family.</text>
</comment>
<dbReference type="AlphaFoldDB" id="A0AAD4L9Z4"/>
<evidence type="ECO:0000256" key="2">
    <source>
        <dbReference type="SAM" id="SignalP"/>
    </source>
</evidence>
<feature type="signal peptide" evidence="2">
    <location>
        <begin position="1"/>
        <end position="27"/>
    </location>
</feature>
<feature type="chain" id="PRO_5042213516" evidence="2">
    <location>
        <begin position="28"/>
        <end position="404"/>
    </location>
</feature>
<dbReference type="GO" id="GO:0006508">
    <property type="term" value="P:proteolysis"/>
    <property type="evidence" value="ECO:0007669"/>
    <property type="project" value="UniProtKB-KW"/>
</dbReference>
<dbReference type="EMBL" id="JAKELL010000057">
    <property type="protein sequence ID" value="KAH8986125.1"/>
    <property type="molecule type" value="Genomic_DNA"/>
</dbReference>
<dbReference type="PANTHER" id="PTHR47966:SF51">
    <property type="entry name" value="BETA-SITE APP-CLEAVING ENZYME, ISOFORM A-RELATED"/>
    <property type="match status" value="1"/>
</dbReference>
<gene>
    <name evidence="4" type="ORF">EDB92DRAFT_2023705</name>
</gene>
<comment type="caution">
    <text evidence="4">The sequence shown here is derived from an EMBL/GenBank/DDBJ whole genome shotgun (WGS) entry which is preliminary data.</text>
</comment>
<dbReference type="InterPro" id="IPR021109">
    <property type="entry name" value="Peptidase_aspartic_dom_sf"/>
</dbReference>
<dbReference type="Gene3D" id="2.40.70.10">
    <property type="entry name" value="Acid Proteases"/>
    <property type="match status" value="2"/>
</dbReference>
<dbReference type="InterPro" id="IPR034164">
    <property type="entry name" value="Pepsin-like_dom"/>
</dbReference>
<dbReference type="SUPFAM" id="SSF50630">
    <property type="entry name" value="Acid proteases"/>
    <property type="match status" value="1"/>
</dbReference>
<keyword evidence="2" id="KW-0732">Signal</keyword>
<evidence type="ECO:0000313" key="5">
    <source>
        <dbReference type="Proteomes" id="UP001201163"/>
    </source>
</evidence>
<dbReference type="PANTHER" id="PTHR47966">
    <property type="entry name" value="BETA-SITE APP-CLEAVING ENZYME, ISOFORM A-RELATED"/>
    <property type="match status" value="1"/>
</dbReference>
<name>A0AAD4L9Z4_9AGAM</name>
<dbReference type="Pfam" id="PF00026">
    <property type="entry name" value="Asp"/>
    <property type="match status" value="2"/>
</dbReference>
<organism evidence="4 5">
    <name type="scientific">Lactarius akahatsu</name>
    <dbReference type="NCBI Taxonomy" id="416441"/>
    <lineage>
        <taxon>Eukaryota</taxon>
        <taxon>Fungi</taxon>
        <taxon>Dikarya</taxon>
        <taxon>Basidiomycota</taxon>
        <taxon>Agaricomycotina</taxon>
        <taxon>Agaricomycetes</taxon>
        <taxon>Russulales</taxon>
        <taxon>Russulaceae</taxon>
        <taxon>Lactarius</taxon>
    </lineage>
</organism>
<keyword evidence="4" id="KW-0645">Protease</keyword>
<dbReference type="Proteomes" id="UP001201163">
    <property type="component" value="Unassembled WGS sequence"/>
</dbReference>
<dbReference type="GO" id="GO:0004190">
    <property type="term" value="F:aspartic-type endopeptidase activity"/>
    <property type="evidence" value="ECO:0007669"/>
    <property type="project" value="InterPro"/>
</dbReference>